<keyword evidence="3" id="KW-1185">Reference proteome</keyword>
<gene>
    <name evidence="2" type="ORF">MGALJ_35530</name>
</gene>
<sequence>MRTNGIFTSDDIEISDRTIELARDRRIIAIPSISAALAGLAVIATGIVGISGPPEVTHWSHRTIITGTLVVFNWTLIWLALSGLIVSMAVAAAALNSIFDNNRIVVHRLHPDRGGGFSPVGDFSLKLTPMAILPGLIIGFSVWESINQGTFRYDSPQFIVSAAICLGIIPALFYLPIRSARKAMLRYRDGLIRETYERYSAEHQSKHEAQTREP</sequence>
<dbReference type="EMBL" id="AP022601">
    <property type="protein sequence ID" value="BBY93884.1"/>
    <property type="molecule type" value="Genomic_DNA"/>
</dbReference>
<evidence type="ECO:0000256" key="1">
    <source>
        <dbReference type="SAM" id="Phobius"/>
    </source>
</evidence>
<proteinExistence type="predicted"/>
<feature type="transmembrane region" description="Helical" evidence="1">
    <location>
        <begin position="71"/>
        <end position="95"/>
    </location>
</feature>
<dbReference type="KEGG" id="mgau:MGALJ_35530"/>
<accession>A0A9W4BKB0</accession>
<keyword evidence="1" id="KW-0472">Membrane</keyword>
<feature type="transmembrane region" description="Helical" evidence="1">
    <location>
        <begin position="127"/>
        <end position="146"/>
    </location>
</feature>
<organism evidence="2 3">
    <name type="scientific">Mycobacterium gallinarum</name>
    <dbReference type="NCBI Taxonomy" id="39689"/>
    <lineage>
        <taxon>Bacteria</taxon>
        <taxon>Bacillati</taxon>
        <taxon>Actinomycetota</taxon>
        <taxon>Actinomycetes</taxon>
        <taxon>Mycobacteriales</taxon>
        <taxon>Mycobacteriaceae</taxon>
        <taxon>Mycobacterium</taxon>
    </lineage>
</organism>
<feature type="transmembrane region" description="Helical" evidence="1">
    <location>
        <begin position="27"/>
        <end position="51"/>
    </location>
</feature>
<keyword evidence="1" id="KW-0812">Transmembrane</keyword>
<name>A0A9W4BKB0_9MYCO</name>
<protein>
    <submittedName>
        <fullName evidence="2">Uncharacterized protein</fullName>
    </submittedName>
</protein>
<evidence type="ECO:0000313" key="2">
    <source>
        <dbReference type="EMBL" id="BBY93884.1"/>
    </source>
</evidence>
<dbReference type="AlphaFoldDB" id="A0A9W4BKB0"/>
<reference evidence="2 3" key="1">
    <citation type="journal article" date="2019" name="Emerg. Microbes Infect.">
        <title>Comprehensive subspecies identification of 175 nontuberculous mycobacteria species based on 7547 genomic profiles.</title>
        <authorList>
            <person name="Matsumoto Y."/>
            <person name="Kinjo T."/>
            <person name="Motooka D."/>
            <person name="Nabeya D."/>
            <person name="Jung N."/>
            <person name="Uechi K."/>
            <person name="Horii T."/>
            <person name="Iida T."/>
            <person name="Fujita J."/>
            <person name="Nakamura S."/>
        </authorList>
    </citation>
    <scope>NUCLEOTIDE SEQUENCE [LARGE SCALE GENOMIC DNA]</scope>
    <source>
        <strain evidence="2 3">JCM 6399</strain>
    </source>
</reference>
<dbReference type="Proteomes" id="UP000465785">
    <property type="component" value="Chromosome"/>
</dbReference>
<evidence type="ECO:0000313" key="3">
    <source>
        <dbReference type="Proteomes" id="UP000465785"/>
    </source>
</evidence>
<feature type="transmembrane region" description="Helical" evidence="1">
    <location>
        <begin position="158"/>
        <end position="177"/>
    </location>
</feature>
<keyword evidence="1" id="KW-1133">Transmembrane helix</keyword>